<protein>
    <submittedName>
        <fullName evidence="1">28504_t:CDS:1</fullName>
    </submittedName>
</protein>
<dbReference type="AlphaFoldDB" id="A0A9N9E1E5"/>
<proteinExistence type="predicted"/>
<evidence type="ECO:0000313" key="1">
    <source>
        <dbReference type="EMBL" id="CAG8656248.1"/>
    </source>
</evidence>
<keyword evidence="2" id="KW-1185">Reference proteome</keyword>
<reference evidence="1" key="1">
    <citation type="submission" date="2021-06" db="EMBL/GenBank/DDBJ databases">
        <authorList>
            <person name="Kallberg Y."/>
            <person name="Tangrot J."/>
            <person name="Rosling A."/>
        </authorList>
    </citation>
    <scope>NUCLEOTIDE SEQUENCE</scope>
    <source>
        <strain evidence="1">MA453B</strain>
    </source>
</reference>
<organism evidence="1 2">
    <name type="scientific">Dentiscutata erythropus</name>
    <dbReference type="NCBI Taxonomy" id="1348616"/>
    <lineage>
        <taxon>Eukaryota</taxon>
        <taxon>Fungi</taxon>
        <taxon>Fungi incertae sedis</taxon>
        <taxon>Mucoromycota</taxon>
        <taxon>Glomeromycotina</taxon>
        <taxon>Glomeromycetes</taxon>
        <taxon>Diversisporales</taxon>
        <taxon>Gigasporaceae</taxon>
        <taxon>Dentiscutata</taxon>
    </lineage>
</organism>
<sequence length="98" mass="11192">KRSKRVATQVKNRASWPKDLLLVVVIRHYIECPPPGISTLTAKLISKLVTKTEQNNSVNSENKSSWKRYTPNITDKTCISINDRIIVLCLKLNWINGM</sequence>
<accession>A0A9N9E1E5</accession>
<evidence type="ECO:0000313" key="2">
    <source>
        <dbReference type="Proteomes" id="UP000789405"/>
    </source>
</evidence>
<dbReference type="EMBL" id="CAJVPY010006099">
    <property type="protein sequence ID" value="CAG8656248.1"/>
    <property type="molecule type" value="Genomic_DNA"/>
</dbReference>
<gene>
    <name evidence="1" type="ORF">DERYTH_LOCUS10460</name>
</gene>
<comment type="caution">
    <text evidence="1">The sequence shown here is derived from an EMBL/GenBank/DDBJ whole genome shotgun (WGS) entry which is preliminary data.</text>
</comment>
<name>A0A9N9E1E5_9GLOM</name>
<feature type="non-terminal residue" evidence="1">
    <location>
        <position position="98"/>
    </location>
</feature>
<dbReference type="Proteomes" id="UP000789405">
    <property type="component" value="Unassembled WGS sequence"/>
</dbReference>